<dbReference type="OrthoDB" id="2142724at2759"/>
<gene>
    <name evidence="2" type="ORF">CYLTODRAFT_326077</name>
</gene>
<proteinExistence type="predicted"/>
<evidence type="ECO:0000259" key="1">
    <source>
        <dbReference type="Pfam" id="PF13358"/>
    </source>
</evidence>
<dbReference type="PANTHER" id="PTHR46564:SF1">
    <property type="entry name" value="TRANSPOSASE"/>
    <property type="match status" value="1"/>
</dbReference>
<dbReference type="EMBL" id="KN880485">
    <property type="protein sequence ID" value="KIY69384.1"/>
    <property type="molecule type" value="Genomic_DNA"/>
</dbReference>
<name>A0A0D7BH22_9AGAR</name>
<dbReference type="Proteomes" id="UP000054007">
    <property type="component" value="Unassembled WGS sequence"/>
</dbReference>
<dbReference type="InterPro" id="IPR036397">
    <property type="entry name" value="RNaseH_sf"/>
</dbReference>
<accession>A0A0D7BH22</accession>
<protein>
    <recommendedName>
        <fullName evidence="1">Tc1-like transposase DDE domain-containing protein</fullName>
    </recommendedName>
</protein>
<dbReference type="GO" id="GO:0003676">
    <property type="term" value="F:nucleic acid binding"/>
    <property type="evidence" value="ECO:0007669"/>
    <property type="project" value="InterPro"/>
</dbReference>
<dbReference type="PANTHER" id="PTHR46564">
    <property type="entry name" value="TRANSPOSASE"/>
    <property type="match status" value="1"/>
</dbReference>
<dbReference type="Gene3D" id="3.30.420.10">
    <property type="entry name" value="Ribonuclease H-like superfamily/Ribonuclease H"/>
    <property type="match status" value="1"/>
</dbReference>
<evidence type="ECO:0000313" key="3">
    <source>
        <dbReference type="Proteomes" id="UP000054007"/>
    </source>
</evidence>
<feature type="non-terminal residue" evidence="2">
    <location>
        <position position="1"/>
    </location>
</feature>
<keyword evidence="3" id="KW-1185">Reference proteome</keyword>
<organism evidence="2 3">
    <name type="scientific">Cylindrobasidium torrendii FP15055 ss-10</name>
    <dbReference type="NCBI Taxonomy" id="1314674"/>
    <lineage>
        <taxon>Eukaryota</taxon>
        <taxon>Fungi</taxon>
        <taxon>Dikarya</taxon>
        <taxon>Basidiomycota</taxon>
        <taxon>Agaricomycotina</taxon>
        <taxon>Agaricomycetes</taxon>
        <taxon>Agaricomycetidae</taxon>
        <taxon>Agaricales</taxon>
        <taxon>Marasmiineae</taxon>
        <taxon>Physalacriaceae</taxon>
        <taxon>Cylindrobasidium</taxon>
    </lineage>
</organism>
<reference evidence="2 3" key="1">
    <citation type="journal article" date="2015" name="Fungal Genet. Biol.">
        <title>Evolution of novel wood decay mechanisms in Agaricales revealed by the genome sequences of Fistulina hepatica and Cylindrobasidium torrendii.</title>
        <authorList>
            <person name="Floudas D."/>
            <person name="Held B.W."/>
            <person name="Riley R."/>
            <person name="Nagy L.G."/>
            <person name="Koehler G."/>
            <person name="Ransdell A.S."/>
            <person name="Younus H."/>
            <person name="Chow J."/>
            <person name="Chiniquy J."/>
            <person name="Lipzen A."/>
            <person name="Tritt A."/>
            <person name="Sun H."/>
            <person name="Haridas S."/>
            <person name="LaButti K."/>
            <person name="Ohm R.A."/>
            <person name="Kues U."/>
            <person name="Blanchette R.A."/>
            <person name="Grigoriev I.V."/>
            <person name="Minto R.E."/>
            <person name="Hibbett D.S."/>
        </authorList>
    </citation>
    <scope>NUCLEOTIDE SEQUENCE [LARGE SCALE GENOMIC DNA]</scope>
    <source>
        <strain evidence="2 3">FP15055 ss-10</strain>
    </source>
</reference>
<dbReference type="Pfam" id="PF13358">
    <property type="entry name" value="DDE_3"/>
    <property type="match status" value="1"/>
</dbReference>
<sequence length="73" mass="7889">RFSILPALSCNGIEALSVFPGSVTKELFVSFLETQVVPLLSPFPGPRSVVVLDNCAIHHDAEIRHIVETLCSA</sequence>
<feature type="non-terminal residue" evidence="2">
    <location>
        <position position="73"/>
    </location>
</feature>
<evidence type="ECO:0000313" key="2">
    <source>
        <dbReference type="EMBL" id="KIY69384.1"/>
    </source>
</evidence>
<dbReference type="InterPro" id="IPR038717">
    <property type="entry name" value="Tc1-like_DDE_dom"/>
</dbReference>
<feature type="domain" description="Tc1-like transposase DDE" evidence="1">
    <location>
        <begin position="1"/>
        <end position="69"/>
    </location>
</feature>
<dbReference type="AlphaFoldDB" id="A0A0D7BH22"/>